<feature type="compositionally biased region" description="Basic and acidic residues" evidence="1">
    <location>
        <begin position="22"/>
        <end position="32"/>
    </location>
</feature>
<keyword evidence="3" id="KW-1185">Reference proteome</keyword>
<dbReference type="EnsemblPlants" id="QL04p043236:mrna">
    <property type="protein sequence ID" value="QL04p043236:mrna"/>
    <property type="gene ID" value="QL04p043236"/>
</dbReference>
<dbReference type="PANTHER" id="PTHR47303">
    <property type="match status" value="1"/>
</dbReference>
<dbReference type="SMART" id="SM00248">
    <property type="entry name" value="ANK"/>
    <property type="match status" value="2"/>
</dbReference>
<protein>
    <recommendedName>
        <fullName evidence="4">Ankyrin repeat protein</fullName>
    </recommendedName>
</protein>
<dbReference type="InterPro" id="IPR036770">
    <property type="entry name" value="Ankyrin_rpt-contain_sf"/>
</dbReference>
<name>A0A7N2LGH2_QUELO</name>
<feature type="compositionally biased region" description="Basic residues" evidence="1">
    <location>
        <begin position="1"/>
        <end position="10"/>
    </location>
</feature>
<reference evidence="2 3" key="1">
    <citation type="journal article" date="2016" name="G3 (Bethesda)">
        <title>First Draft Assembly and Annotation of the Genome of a California Endemic Oak Quercus lobata Nee (Fagaceae).</title>
        <authorList>
            <person name="Sork V.L."/>
            <person name="Fitz-Gibbon S.T."/>
            <person name="Puiu D."/>
            <person name="Crepeau M."/>
            <person name="Gugger P.F."/>
            <person name="Sherman R."/>
            <person name="Stevens K."/>
            <person name="Langley C.H."/>
            <person name="Pellegrini M."/>
            <person name="Salzberg S.L."/>
        </authorList>
    </citation>
    <scope>NUCLEOTIDE SEQUENCE [LARGE SCALE GENOMIC DNA]</scope>
    <source>
        <strain evidence="2 3">cv. SW786</strain>
    </source>
</reference>
<proteinExistence type="predicted"/>
<evidence type="ECO:0008006" key="4">
    <source>
        <dbReference type="Google" id="ProtNLM"/>
    </source>
</evidence>
<sequence length="303" mass="34316">MMSIVHRKSARSPNRAGLETQQETKKTKAEKKSQRFERRLVKYDELQLPEYLRDNEYILDYYWCEWPLKDAFLSVFSWHNETLNASLAVVFPLSDLPLLGFLAFSSTESFTDLSSPLDFLFHRLSFCPNVHLGYGIENRKYELFRQYLRNGNWDRANQFITSNPEAESAIISNTGSTALHIFILAGHLEIVKKLVNMLPIEKLIMKDKDGNTVLGFCALAGRAEMAKCMVEKCPDLLSMENVQDKLLPVVMAITQSSNWTNTIATAQYLYSVTPKGILSPTKGVNGATFVTRCIYSGAFGNNA</sequence>
<accession>A0A7N2LGH2</accession>
<dbReference type="Proteomes" id="UP000594261">
    <property type="component" value="Chromosome 4"/>
</dbReference>
<feature type="region of interest" description="Disordered" evidence="1">
    <location>
        <begin position="1"/>
        <end position="32"/>
    </location>
</feature>
<dbReference type="InParanoid" id="A0A7N2LGH2"/>
<dbReference type="Pfam" id="PF12796">
    <property type="entry name" value="Ank_2"/>
    <property type="match status" value="1"/>
</dbReference>
<dbReference type="Gene3D" id="1.25.40.20">
    <property type="entry name" value="Ankyrin repeat-containing domain"/>
    <property type="match status" value="1"/>
</dbReference>
<dbReference type="SUPFAM" id="SSF140860">
    <property type="entry name" value="Pseudo ankyrin repeat-like"/>
    <property type="match status" value="1"/>
</dbReference>
<organism evidence="2 3">
    <name type="scientific">Quercus lobata</name>
    <name type="common">Valley oak</name>
    <dbReference type="NCBI Taxonomy" id="97700"/>
    <lineage>
        <taxon>Eukaryota</taxon>
        <taxon>Viridiplantae</taxon>
        <taxon>Streptophyta</taxon>
        <taxon>Embryophyta</taxon>
        <taxon>Tracheophyta</taxon>
        <taxon>Spermatophyta</taxon>
        <taxon>Magnoliopsida</taxon>
        <taxon>eudicotyledons</taxon>
        <taxon>Gunneridae</taxon>
        <taxon>Pentapetalae</taxon>
        <taxon>rosids</taxon>
        <taxon>fabids</taxon>
        <taxon>Fagales</taxon>
        <taxon>Fagaceae</taxon>
        <taxon>Quercus</taxon>
    </lineage>
</organism>
<reference evidence="2" key="2">
    <citation type="submission" date="2021-01" db="UniProtKB">
        <authorList>
            <consortium name="EnsemblPlants"/>
        </authorList>
    </citation>
    <scope>IDENTIFICATION</scope>
</reference>
<dbReference type="Gramene" id="QL04p043236:mrna">
    <property type="protein sequence ID" value="QL04p043236:mrna"/>
    <property type="gene ID" value="QL04p043236"/>
</dbReference>
<dbReference type="AlphaFoldDB" id="A0A7N2LGH2"/>
<dbReference type="EMBL" id="LRBV02000004">
    <property type="status" value="NOT_ANNOTATED_CDS"/>
    <property type="molecule type" value="Genomic_DNA"/>
</dbReference>
<dbReference type="PANTHER" id="PTHR47303:SF1">
    <property type="entry name" value="NF-KAPPA-B INHIBITOR BETA"/>
    <property type="match status" value="1"/>
</dbReference>
<evidence type="ECO:0000313" key="3">
    <source>
        <dbReference type="Proteomes" id="UP000594261"/>
    </source>
</evidence>
<dbReference type="InterPro" id="IPR002110">
    <property type="entry name" value="Ankyrin_rpt"/>
</dbReference>
<evidence type="ECO:0000313" key="2">
    <source>
        <dbReference type="EnsemblPlants" id="QL04p043236:mrna"/>
    </source>
</evidence>
<evidence type="ECO:0000256" key="1">
    <source>
        <dbReference type="SAM" id="MobiDB-lite"/>
    </source>
</evidence>